<keyword evidence="6 11" id="KW-0630">Potassium</keyword>
<feature type="domain" description="Inward rectifier potassium channel C-terminal" evidence="12">
    <location>
        <begin position="32"/>
        <end position="120"/>
    </location>
</feature>
<dbReference type="InterPro" id="IPR041647">
    <property type="entry name" value="IRK_C"/>
</dbReference>
<dbReference type="Pfam" id="PF17655">
    <property type="entry name" value="IRK_C"/>
    <property type="match status" value="2"/>
</dbReference>
<dbReference type="InterPro" id="IPR014756">
    <property type="entry name" value="Ig_E-set"/>
</dbReference>
<dbReference type="PANTHER" id="PTHR11767:SF103">
    <property type="entry name" value="POTASSIUM CHANNEL INWARDLY RECTIFYING TRANSMEMBRANE DOMAIN-CONTAINING PROTEIN"/>
    <property type="match status" value="1"/>
</dbReference>
<comment type="subcellular location">
    <subcellularLocation>
        <location evidence="1 11">Membrane</location>
        <topology evidence="1 11">Multi-pass membrane protein</topology>
    </subcellularLocation>
</comment>
<evidence type="ECO:0000256" key="10">
    <source>
        <dbReference type="ARBA" id="ARBA00023303"/>
    </source>
</evidence>
<evidence type="ECO:0000256" key="2">
    <source>
        <dbReference type="ARBA" id="ARBA00022448"/>
    </source>
</evidence>
<dbReference type="Proteomes" id="UP001209570">
    <property type="component" value="Unassembled WGS sequence"/>
</dbReference>
<evidence type="ECO:0000256" key="6">
    <source>
        <dbReference type="ARBA" id="ARBA00022958"/>
    </source>
</evidence>
<organism evidence="13 14">
    <name type="scientific">Pythium insidiosum</name>
    <name type="common">Pythiosis disease agent</name>
    <dbReference type="NCBI Taxonomy" id="114742"/>
    <lineage>
        <taxon>Eukaryota</taxon>
        <taxon>Sar</taxon>
        <taxon>Stramenopiles</taxon>
        <taxon>Oomycota</taxon>
        <taxon>Peronosporomycetes</taxon>
        <taxon>Pythiales</taxon>
        <taxon>Pythiaceae</taxon>
        <taxon>Pythium</taxon>
    </lineage>
</organism>
<dbReference type="GO" id="GO:0005886">
    <property type="term" value="C:plasma membrane"/>
    <property type="evidence" value="ECO:0007669"/>
    <property type="project" value="TreeGrafter"/>
</dbReference>
<evidence type="ECO:0000256" key="7">
    <source>
        <dbReference type="ARBA" id="ARBA00022989"/>
    </source>
</evidence>
<protein>
    <recommendedName>
        <fullName evidence="12">Inward rectifier potassium channel C-terminal domain-containing protein</fullName>
    </recommendedName>
</protein>
<evidence type="ECO:0000256" key="11">
    <source>
        <dbReference type="RuleBase" id="RU003822"/>
    </source>
</evidence>
<comment type="caution">
    <text evidence="13">The sequence shown here is derived from an EMBL/GenBank/DDBJ whole genome shotgun (WGS) entry which is preliminary data.</text>
</comment>
<proteinExistence type="inferred from homology"/>
<sequence length="284" mass="31925">MESLVSVFLEAVALGITFQRIARAQSRANTVVLSHTAVVRRIRGHLYFMFQVCEMRKHQLVEGHVRMYAVRHDVEYGQHYYFQSYPMRIQHPDDELGGMLLLALPSVVVHRIDPWSPLMRPKSALSCGLHHNAATSYMFPDVQVRGIDLDNGDRDRSIPVDTTLNRVCNRCRCTERDAAGDAGGDAGASAAEEPTHEAQIQSIIDFWKESQLEIVVLLEGIDAVTSATIQVRHSYKIDDILFDHRFENCVDVDAATGGAVVDFKRFHETRPVDPECVKVAGAFY</sequence>
<dbReference type="PANTHER" id="PTHR11767">
    <property type="entry name" value="INWARD RECTIFIER POTASSIUM CHANNEL"/>
    <property type="match status" value="1"/>
</dbReference>
<name>A0AAD5Q8V0_PYTIN</name>
<accession>A0AAD5Q8V0</accession>
<evidence type="ECO:0000256" key="5">
    <source>
        <dbReference type="ARBA" id="ARBA00022882"/>
    </source>
</evidence>
<gene>
    <name evidence="13" type="ORF">P43SY_003508</name>
</gene>
<keyword evidence="4 11" id="KW-0812">Transmembrane</keyword>
<evidence type="ECO:0000313" key="14">
    <source>
        <dbReference type="Proteomes" id="UP001209570"/>
    </source>
</evidence>
<keyword evidence="2 11" id="KW-0813">Transport</keyword>
<dbReference type="GO" id="GO:0005242">
    <property type="term" value="F:inward rectifier potassium channel activity"/>
    <property type="evidence" value="ECO:0007669"/>
    <property type="project" value="InterPro"/>
</dbReference>
<evidence type="ECO:0000313" key="13">
    <source>
        <dbReference type="EMBL" id="KAJ0397624.1"/>
    </source>
</evidence>
<keyword evidence="8 11" id="KW-0406">Ion transport</keyword>
<dbReference type="GO" id="GO:0034765">
    <property type="term" value="P:regulation of monoatomic ion transmembrane transport"/>
    <property type="evidence" value="ECO:0007669"/>
    <property type="project" value="TreeGrafter"/>
</dbReference>
<evidence type="ECO:0000256" key="8">
    <source>
        <dbReference type="ARBA" id="ARBA00023065"/>
    </source>
</evidence>
<evidence type="ECO:0000256" key="9">
    <source>
        <dbReference type="ARBA" id="ARBA00023136"/>
    </source>
</evidence>
<keyword evidence="3 11" id="KW-0633">Potassium transport</keyword>
<keyword evidence="9" id="KW-0472">Membrane</keyword>
<comment type="similarity">
    <text evidence="11">Belongs to the inward rectifier-type potassium channel (TC 1.A.2.1) family.</text>
</comment>
<dbReference type="AlphaFoldDB" id="A0AAD5Q8V0"/>
<evidence type="ECO:0000256" key="3">
    <source>
        <dbReference type="ARBA" id="ARBA00022538"/>
    </source>
</evidence>
<dbReference type="InterPro" id="IPR013518">
    <property type="entry name" value="K_chnl_inward-rec_Kir_cyto"/>
</dbReference>
<dbReference type="SUPFAM" id="SSF81296">
    <property type="entry name" value="E set domains"/>
    <property type="match status" value="2"/>
</dbReference>
<dbReference type="GO" id="GO:1990573">
    <property type="term" value="P:potassium ion import across plasma membrane"/>
    <property type="evidence" value="ECO:0007669"/>
    <property type="project" value="TreeGrafter"/>
</dbReference>
<dbReference type="EMBL" id="JAKCXM010000244">
    <property type="protein sequence ID" value="KAJ0397624.1"/>
    <property type="molecule type" value="Genomic_DNA"/>
</dbReference>
<keyword evidence="10 11" id="KW-0407">Ion channel</keyword>
<feature type="domain" description="Inward rectifier potassium channel C-terminal" evidence="12">
    <location>
        <begin position="208"/>
        <end position="273"/>
    </location>
</feature>
<keyword evidence="7" id="KW-1133">Transmembrane helix</keyword>
<keyword evidence="5 11" id="KW-0851">Voltage-gated channel</keyword>
<evidence type="ECO:0000256" key="4">
    <source>
        <dbReference type="ARBA" id="ARBA00022692"/>
    </source>
</evidence>
<dbReference type="Gene3D" id="2.60.40.1400">
    <property type="entry name" value="G protein-activated inward rectifier potassium channel 1"/>
    <property type="match status" value="1"/>
</dbReference>
<evidence type="ECO:0000259" key="12">
    <source>
        <dbReference type="Pfam" id="PF17655"/>
    </source>
</evidence>
<keyword evidence="14" id="KW-1185">Reference proteome</keyword>
<dbReference type="GO" id="GO:0034702">
    <property type="term" value="C:monoatomic ion channel complex"/>
    <property type="evidence" value="ECO:0007669"/>
    <property type="project" value="UniProtKB-KW"/>
</dbReference>
<reference evidence="13" key="1">
    <citation type="submission" date="2021-12" db="EMBL/GenBank/DDBJ databases">
        <title>Prjna785345.</title>
        <authorList>
            <person name="Rujirawat T."/>
            <person name="Krajaejun T."/>
        </authorList>
    </citation>
    <scope>NUCLEOTIDE SEQUENCE</scope>
    <source>
        <strain evidence="13">Pi057C3</strain>
    </source>
</reference>
<evidence type="ECO:0000256" key="1">
    <source>
        <dbReference type="ARBA" id="ARBA00004141"/>
    </source>
</evidence>
<dbReference type="InterPro" id="IPR016449">
    <property type="entry name" value="K_chnl_inward-rec_Kir"/>
</dbReference>